<name>A0A397VGQ8_9GLOM</name>
<evidence type="ECO:0000313" key="2">
    <source>
        <dbReference type="Proteomes" id="UP000266673"/>
    </source>
</evidence>
<sequence>MIVRNLNHLLELYRSQTDLSMQKDIIIGKLTYKEKEAEDINRVFVRTYQYENDVRNKNCVDINIKNLLEKYDQAILEHKKNLNGLMKIIYEPILDLSIEFDLDKH</sequence>
<evidence type="ECO:0000313" key="1">
    <source>
        <dbReference type="EMBL" id="RIB21655.1"/>
    </source>
</evidence>
<dbReference type="Proteomes" id="UP000266673">
    <property type="component" value="Unassembled WGS sequence"/>
</dbReference>
<gene>
    <name evidence="1" type="ORF">C2G38_2176036</name>
</gene>
<organism evidence="1 2">
    <name type="scientific">Gigaspora rosea</name>
    <dbReference type="NCBI Taxonomy" id="44941"/>
    <lineage>
        <taxon>Eukaryota</taxon>
        <taxon>Fungi</taxon>
        <taxon>Fungi incertae sedis</taxon>
        <taxon>Mucoromycota</taxon>
        <taxon>Glomeromycotina</taxon>
        <taxon>Glomeromycetes</taxon>
        <taxon>Diversisporales</taxon>
        <taxon>Gigasporaceae</taxon>
        <taxon>Gigaspora</taxon>
    </lineage>
</organism>
<dbReference type="AlphaFoldDB" id="A0A397VGQ8"/>
<protein>
    <submittedName>
        <fullName evidence="1">Uncharacterized protein</fullName>
    </submittedName>
</protein>
<keyword evidence="2" id="KW-1185">Reference proteome</keyword>
<accession>A0A397VGQ8</accession>
<comment type="caution">
    <text evidence="1">The sequence shown here is derived from an EMBL/GenBank/DDBJ whole genome shotgun (WGS) entry which is preliminary data.</text>
</comment>
<reference evidence="1 2" key="1">
    <citation type="submission" date="2018-06" db="EMBL/GenBank/DDBJ databases">
        <title>Comparative genomics reveals the genomic features of Rhizophagus irregularis, R. cerebriforme, R. diaphanum and Gigaspora rosea, and their symbiotic lifestyle signature.</title>
        <authorList>
            <person name="Morin E."/>
            <person name="San Clemente H."/>
            <person name="Chen E.C.H."/>
            <person name="De La Providencia I."/>
            <person name="Hainaut M."/>
            <person name="Kuo A."/>
            <person name="Kohler A."/>
            <person name="Murat C."/>
            <person name="Tang N."/>
            <person name="Roy S."/>
            <person name="Loubradou J."/>
            <person name="Henrissat B."/>
            <person name="Grigoriev I.V."/>
            <person name="Corradi N."/>
            <person name="Roux C."/>
            <person name="Martin F.M."/>
        </authorList>
    </citation>
    <scope>NUCLEOTIDE SEQUENCE [LARGE SCALE GENOMIC DNA]</scope>
    <source>
        <strain evidence="1 2">DAOM 194757</strain>
    </source>
</reference>
<proteinExistence type="predicted"/>
<dbReference type="EMBL" id="QKWP01000349">
    <property type="protein sequence ID" value="RIB21655.1"/>
    <property type="molecule type" value="Genomic_DNA"/>
</dbReference>